<protein>
    <submittedName>
        <fullName evidence="1">Uncharacterized protein</fullName>
    </submittedName>
</protein>
<evidence type="ECO:0000313" key="1">
    <source>
        <dbReference type="EMBL" id="CDI08750.1"/>
    </source>
</evidence>
<gene>
    <name evidence="1" type="ORF">BN877_I1856</name>
</gene>
<dbReference type="KEGG" id="rir:BN877_I1856"/>
<dbReference type="PATRIC" id="fig|424182.3.peg.1831"/>
<evidence type="ECO:0000313" key="2">
    <source>
        <dbReference type="Proteomes" id="UP000016944"/>
    </source>
</evidence>
<dbReference type="HOGENOM" id="CLU_3103104_0_0_5"/>
<proteinExistence type="predicted"/>
<dbReference type="RefSeq" id="WP_022556407.1">
    <property type="nucleotide sequence ID" value="NC_022535.1"/>
</dbReference>
<name>U4Q4W1_9HYPH</name>
<organism evidence="1 2">
    <name type="scientific">Agrobacterium pusense</name>
    <dbReference type="NCBI Taxonomy" id="648995"/>
    <lineage>
        <taxon>Bacteria</taxon>
        <taxon>Pseudomonadati</taxon>
        <taxon>Pseudomonadota</taxon>
        <taxon>Alphaproteobacteria</taxon>
        <taxon>Hyphomicrobiales</taxon>
        <taxon>Rhizobiaceae</taxon>
        <taxon>Rhizobium/Agrobacterium group</taxon>
        <taxon>Agrobacterium</taxon>
    </lineage>
</organism>
<reference evidence="1 2" key="1">
    <citation type="journal article" date="2013" name="Genome Announc.">
        <title>Complete Genome Sequence of the Sesbania Symbiont and Rice Growth-Promoting Endophyte Rhizobium sp. Strain IRBG74.</title>
        <authorList>
            <person name="Crook M.B."/>
            <person name="Mitra S."/>
            <person name="Ane J.M."/>
            <person name="Sadowsky M.J."/>
            <person name="Gyaneshwar P."/>
        </authorList>
    </citation>
    <scope>NUCLEOTIDE SEQUENCE [LARGE SCALE GENOMIC DNA]</scope>
    <source>
        <strain evidence="1 2">IRBG74</strain>
    </source>
</reference>
<dbReference type="EMBL" id="HG518322">
    <property type="protein sequence ID" value="CDI08750.1"/>
    <property type="molecule type" value="Genomic_DNA"/>
</dbReference>
<dbReference type="Proteomes" id="UP000016944">
    <property type="component" value="Chromosome I"/>
</dbReference>
<dbReference type="AlphaFoldDB" id="U4Q4W1"/>
<sequence>MSVNNLRSLAQSAANAVEPKSRAAVYQALEAMAKEIIKLRNELDDLKAKVG</sequence>
<accession>U4Q4W1</accession>